<proteinExistence type="predicted"/>
<gene>
    <name evidence="3" type="ORF">RAS12_11045</name>
</gene>
<name>A0ABY9M8G9_9BURK</name>
<dbReference type="EMBL" id="CP132976">
    <property type="protein sequence ID" value="WMD22879.1"/>
    <property type="molecule type" value="Genomic_DNA"/>
</dbReference>
<evidence type="ECO:0000313" key="4">
    <source>
        <dbReference type="Proteomes" id="UP001234798"/>
    </source>
</evidence>
<protein>
    <submittedName>
        <fullName evidence="3">4'-phosphopantetheinyl transferase superfamily protein</fullName>
    </submittedName>
</protein>
<dbReference type="GO" id="GO:0016740">
    <property type="term" value="F:transferase activity"/>
    <property type="evidence" value="ECO:0007669"/>
    <property type="project" value="UniProtKB-KW"/>
</dbReference>
<evidence type="ECO:0000256" key="1">
    <source>
        <dbReference type="ARBA" id="ARBA00022679"/>
    </source>
</evidence>
<dbReference type="SUPFAM" id="SSF56214">
    <property type="entry name" value="4'-phosphopantetheinyl transferase"/>
    <property type="match status" value="1"/>
</dbReference>
<dbReference type="RefSeq" id="WP_306948226.1">
    <property type="nucleotide sequence ID" value="NZ_CP132976.1"/>
</dbReference>
<organism evidence="3 4">
    <name type="scientific">Achromobacter seleniivolatilans</name>
    <dbReference type="NCBI Taxonomy" id="3047478"/>
    <lineage>
        <taxon>Bacteria</taxon>
        <taxon>Pseudomonadati</taxon>
        <taxon>Pseudomonadota</taxon>
        <taxon>Betaproteobacteria</taxon>
        <taxon>Burkholderiales</taxon>
        <taxon>Alcaligenaceae</taxon>
        <taxon>Achromobacter</taxon>
    </lineage>
</organism>
<keyword evidence="1 3" id="KW-0808">Transferase</keyword>
<dbReference type="Gene3D" id="3.90.470.20">
    <property type="entry name" value="4'-phosphopantetheinyl transferase domain"/>
    <property type="match status" value="1"/>
</dbReference>
<keyword evidence="4" id="KW-1185">Reference proteome</keyword>
<feature type="domain" description="4'-phosphopantetheinyl transferase" evidence="2">
    <location>
        <begin position="76"/>
        <end position="154"/>
    </location>
</feature>
<evidence type="ECO:0000313" key="3">
    <source>
        <dbReference type="EMBL" id="WMD22879.1"/>
    </source>
</evidence>
<sequence>MYWADQSAASHYRAHDLSAEDAQRALAIRSRKAQADWQVSRALLHDIRQFFPAPGALSLSHSAGHAICARAPAGFAVGADVERIRPRDVLRMAEWVCSKVEQHTLSGLSGAAQLEHFYLLWTLKESFIKAAKLDFPADMASVGLAARAGGGWALCAPAGVWRACSWRIGDDWMASVAWQASSLAPAPPQWRAGAGSVLPPIELIGDWRSLAG</sequence>
<evidence type="ECO:0000259" key="2">
    <source>
        <dbReference type="Pfam" id="PF01648"/>
    </source>
</evidence>
<dbReference type="Pfam" id="PF01648">
    <property type="entry name" value="ACPS"/>
    <property type="match status" value="1"/>
</dbReference>
<reference evidence="3 4" key="1">
    <citation type="submission" date="2023-08" db="EMBL/GenBank/DDBJ databases">
        <title>Achromobacter seleniivolatilans sp. nov., isolated from seleniferous soil.</title>
        <authorList>
            <person name="Zhang S."/>
            <person name="Li K."/>
            <person name="Peng J."/>
            <person name="Zhao Q."/>
            <person name="Wang H."/>
            <person name="Guo Y."/>
        </authorList>
    </citation>
    <scope>NUCLEOTIDE SEQUENCE [LARGE SCALE GENOMIC DNA]</scope>
    <source>
        <strain evidence="3 4">R39</strain>
    </source>
</reference>
<dbReference type="Proteomes" id="UP001234798">
    <property type="component" value="Chromosome"/>
</dbReference>
<accession>A0ABY9M8G9</accession>
<dbReference type="InterPro" id="IPR037143">
    <property type="entry name" value="4-PPantetheinyl_Trfase_dom_sf"/>
</dbReference>
<dbReference type="InterPro" id="IPR008278">
    <property type="entry name" value="4-PPantetheinyl_Trfase_dom"/>
</dbReference>